<accession>A0ABP0VEP4</accession>
<organism evidence="2 3">
    <name type="scientific">Sphagnum jensenii</name>
    <dbReference type="NCBI Taxonomy" id="128206"/>
    <lineage>
        <taxon>Eukaryota</taxon>
        <taxon>Viridiplantae</taxon>
        <taxon>Streptophyta</taxon>
        <taxon>Embryophyta</taxon>
        <taxon>Bryophyta</taxon>
        <taxon>Sphagnophytina</taxon>
        <taxon>Sphagnopsida</taxon>
        <taxon>Sphagnales</taxon>
        <taxon>Sphagnaceae</taxon>
        <taxon>Sphagnum</taxon>
    </lineage>
</organism>
<sequence length="116" mass="12735">MRAVNQVFIRYFADYFPMGYGAGRTGPNSGSSTFRDPPPSQAIYEDSKIPRTPSAPPPLTRLMPVHVPHASGTLLTEERAHRASDYGRADTCIACGRDTRYVWDAVFLTAITTISA</sequence>
<evidence type="ECO:0000256" key="1">
    <source>
        <dbReference type="SAM" id="MobiDB-lite"/>
    </source>
</evidence>
<protein>
    <submittedName>
        <fullName evidence="2">Uncharacterized protein</fullName>
    </submittedName>
</protein>
<reference evidence="2" key="1">
    <citation type="submission" date="2024-02" db="EMBL/GenBank/DDBJ databases">
        <authorList>
            <consortium name="ELIXIR-Norway"/>
            <consortium name="Elixir Norway"/>
        </authorList>
    </citation>
    <scope>NUCLEOTIDE SEQUENCE</scope>
</reference>
<comment type="caution">
    <text evidence="2">The sequence shown here is derived from an EMBL/GenBank/DDBJ whole genome shotgun (WGS) entry which is preliminary data.</text>
</comment>
<gene>
    <name evidence="2" type="ORF">CSSPJE1EN1_LOCUS27343</name>
</gene>
<evidence type="ECO:0000313" key="2">
    <source>
        <dbReference type="EMBL" id="CAK9251965.1"/>
    </source>
</evidence>
<dbReference type="EMBL" id="CAXAQS010000536">
    <property type="protein sequence ID" value="CAK9251965.1"/>
    <property type="molecule type" value="Genomic_DNA"/>
</dbReference>
<name>A0ABP0VEP4_9BRYO</name>
<evidence type="ECO:0000313" key="3">
    <source>
        <dbReference type="Proteomes" id="UP001497444"/>
    </source>
</evidence>
<keyword evidence="3" id="KW-1185">Reference proteome</keyword>
<proteinExistence type="predicted"/>
<feature type="region of interest" description="Disordered" evidence="1">
    <location>
        <begin position="26"/>
        <end position="62"/>
    </location>
</feature>
<dbReference type="Proteomes" id="UP001497444">
    <property type="component" value="Unassembled WGS sequence"/>
</dbReference>